<evidence type="ECO:0000313" key="3">
    <source>
        <dbReference type="Proteomes" id="UP000006054"/>
    </source>
</evidence>
<sequence length="234" mass="26833" precursor="true">MKNTILYLVFILSSIAFLASCKDEAPEEPNDITIGQSFYPIKKGQFQTFLVKQTRYALNETPVTSTYQLKEVIGDEFVGENGEKLNEVLRYVRADGLDNFRLDSVFSVRKDDNVVVKMEHNIPYVKFDFPIEEGKTWNGNQFNARPLKDYLAEDVNISKSIGNSNFSNTLTIIESQDSSLVDKDLRYEIYANEVGLIYKKTESLLYCNQPECFGQKIIERGIISELTIFDWGIE</sequence>
<gene>
    <name evidence="2" type="ordered locus">Fleli_1985</name>
</gene>
<dbReference type="OrthoDB" id="1467525at2"/>
<dbReference type="eggNOG" id="ENOG502ZVQX">
    <property type="taxonomic scope" value="Bacteria"/>
</dbReference>
<accession>I4AK85</accession>
<dbReference type="PROSITE" id="PS51257">
    <property type="entry name" value="PROKAR_LIPOPROTEIN"/>
    <property type="match status" value="1"/>
</dbReference>
<dbReference type="EMBL" id="CP003345">
    <property type="protein sequence ID" value="AFM04370.1"/>
    <property type="molecule type" value="Genomic_DNA"/>
</dbReference>
<evidence type="ECO:0008006" key="4">
    <source>
        <dbReference type="Google" id="ProtNLM"/>
    </source>
</evidence>
<name>I4AK85_BERLS</name>
<evidence type="ECO:0000313" key="2">
    <source>
        <dbReference type="EMBL" id="AFM04370.1"/>
    </source>
</evidence>
<dbReference type="STRING" id="880071.Fleli_1985"/>
<dbReference type="RefSeq" id="WP_014797820.1">
    <property type="nucleotide sequence ID" value="NC_018018.1"/>
</dbReference>
<protein>
    <recommendedName>
        <fullName evidence="4">Lipoprotein</fullName>
    </recommendedName>
</protein>
<dbReference type="AlphaFoldDB" id="I4AK85"/>
<organism evidence="2 3">
    <name type="scientific">Bernardetia litoralis (strain ATCC 23117 / DSM 6794 / NBRC 15988 / NCIMB 1366 / Fx l1 / Sio-4)</name>
    <name type="common">Flexibacter litoralis</name>
    <dbReference type="NCBI Taxonomy" id="880071"/>
    <lineage>
        <taxon>Bacteria</taxon>
        <taxon>Pseudomonadati</taxon>
        <taxon>Bacteroidota</taxon>
        <taxon>Cytophagia</taxon>
        <taxon>Cytophagales</taxon>
        <taxon>Bernardetiaceae</taxon>
        <taxon>Bernardetia</taxon>
    </lineage>
</organism>
<feature type="signal peptide" evidence="1">
    <location>
        <begin position="1"/>
        <end position="18"/>
    </location>
</feature>
<keyword evidence="1" id="KW-0732">Signal</keyword>
<dbReference type="KEGG" id="fli:Fleli_1985"/>
<proteinExistence type="predicted"/>
<reference evidence="3" key="1">
    <citation type="submission" date="2012-06" db="EMBL/GenBank/DDBJ databases">
        <title>The complete genome of Flexibacter litoralis DSM 6794.</title>
        <authorList>
            <person name="Lucas S."/>
            <person name="Copeland A."/>
            <person name="Lapidus A."/>
            <person name="Glavina del Rio T."/>
            <person name="Dalin E."/>
            <person name="Tice H."/>
            <person name="Bruce D."/>
            <person name="Goodwin L."/>
            <person name="Pitluck S."/>
            <person name="Peters L."/>
            <person name="Ovchinnikova G."/>
            <person name="Lu M."/>
            <person name="Kyrpides N."/>
            <person name="Mavromatis K."/>
            <person name="Ivanova N."/>
            <person name="Brettin T."/>
            <person name="Detter J.C."/>
            <person name="Han C."/>
            <person name="Larimer F."/>
            <person name="Land M."/>
            <person name="Hauser L."/>
            <person name="Markowitz V."/>
            <person name="Cheng J.-F."/>
            <person name="Hugenholtz P."/>
            <person name="Woyke T."/>
            <person name="Wu D."/>
            <person name="Spring S."/>
            <person name="Lang E."/>
            <person name="Kopitz M."/>
            <person name="Brambilla E."/>
            <person name="Klenk H.-P."/>
            <person name="Eisen J.A."/>
        </authorList>
    </citation>
    <scope>NUCLEOTIDE SEQUENCE [LARGE SCALE GENOMIC DNA]</scope>
    <source>
        <strain evidence="3">ATCC 23117 / DSM 6794 / NBRC 15988 / NCIMB 1366 / Sio-4</strain>
    </source>
</reference>
<dbReference type="Proteomes" id="UP000006054">
    <property type="component" value="Chromosome"/>
</dbReference>
<evidence type="ECO:0000256" key="1">
    <source>
        <dbReference type="SAM" id="SignalP"/>
    </source>
</evidence>
<keyword evidence="3" id="KW-1185">Reference proteome</keyword>
<dbReference type="HOGENOM" id="CLU_101314_0_0_10"/>
<feature type="chain" id="PRO_5003686242" description="Lipoprotein" evidence="1">
    <location>
        <begin position="19"/>
        <end position="234"/>
    </location>
</feature>